<organism evidence="3 4">
    <name type="scientific">Symbiodinium microadriaticum</name>
    <name type="common">Dinoflagellate</name>
    <name type="synonym">Zooxanthella microadriatica</name>
    <dbReference type="NCBI Taxonomy" id="2951"/>
    <lineage>
        <taxon>Eukaryota</taxon>
        <taxon>Sar</taxon>
        <taxon>Alveolata</taxon>
        <taxon>Dinophyceae</taxon>
        <taxon>Suessiales</taxon>
        <taxon>Symbiodiniaceae</taxon>
        <taxon>Symbiodinium</taxon>
    </lineage>
</organism>
<dbReference type="GO" id="GO:0003676">
    <property type="term" value="F:nucleic acid binding"/>
    <property type="evidence" value="ECO:0007669"/>
    <property type="project" value="InterPro"/>
</dbReference>
<dbReference type="SUPFAM" id="SSF53098">
    <property type="entry name" value="Ribonuclease H-like"/>
    <property type="match status" value="1"/>
</dbReference>
<proteinExistence type="predicted"/>
<protein>
    <recommendedName>
        <fullName evidence="2">Integrase catalytic domain-containing protein</fullName>
    </recommendedName>
</protein>
<evidence type="ECO:0000313" key="3">
    <source>
        <dbReference type="EMBL" id="OLP78749.1"/>
    </source>
</evidence>
<feature type="region of interest" description="Disordered" evidence="1">
    <location>
        <begin position="1627"/>
        <end position="1744"/>
    </location>
</feature>
<feature type="region of interest" description="Disordered" evidence="1">
    <location>
        <begin position="2329"/>
        <end position="2348"/>
    </location>
</feature>
<dbReference type="InterPro" id="IPR012337">
    <property type="entry name" value="RNaseH-like_sf"/>
</dbReference>
<dbReference type="GO" id="GO:0015074">
    <property type="term" value="P:DNA integration"/>
    <property type="evidence" value="ECO:0007669"/>
    <property type="project" value="InterPro"/>
</dbReference>
<dbReference type="Proteomes" id="UP000186817">
    <property type="component" value="Unassembled WGS sequence"/>
</dbReference>
<dbReference type="Gene3D" id="3.30.420.10">
    <property type="entry name" value="Ribonuclease H-like superfamily/Ribonuclease H"/>
    <property type="match status" value="1"/>
</dbReference>
<sequence length="2348" mass="263356">MNFEHGDGDEDYLPNGNESFVTNHRHIQELQRLAAFQQVTTKVPPPYDGRSSWFAYEDAIDNWCDITELDGNKRGPALRNRLEGGAATHKRLLDRDRLKGPNNGVKYFNPLFVKGAANVFLYRFQQFMNLRRGNGDMLRWITRFQLSVQRMQEAWNDAYLPITDPMNAEAMERAYERLRDQYARTIPITANLVALIFVSLSDLTQDQRQVLTSLMAHRNRVLADYRLNELHEVYLEIFCTTKTSVDNPLLAPSGHGGRKTFLVIDEGYLDNQEGYWVEGWHRRKKEGKGKGKGRKGSGGKKGKKGKGKGKYGKEGKDGRGGSKDGAANLADAAHGRAAIAAATTFHTNFNDLSFMATENHEAFITQPLTPTSMVLDLGCTRAMTLRVAAQDLMKFYDQNKDCGIWYHIAETQSLFTFANSESTKCKKKLVICMYDREFAVQSTEFDIVEQGHVPTLMSLPQMRNLRFQFDLRPDKAFLSSPILGIENMQLRVAPSSHLVLDLIDLSECMWHLRFGKFKKSSFLNHYLRYEYGFHQKTSVGSSLEEEPEEPENLVVATDDEWMLDENKLELIRVHKKMRQIKYDPKDGHTPIPLEFLDITRKTIMEYSKKKIVLQEDEWRRLYLRFPKMTRVLITTLLRSQVNLFLRRIALPLPGHEVSRASPQYKRMLEKLNDEVRQSYLQRIAAKEFDAVLLSPPCASFSRATWANFRGPRPVRSYQCPRGLQTLTPAERDRAILGNIFADFSYEVAALVADGAATFLAMEQAEDLGALASGPHEGLRPASMWQWPQLADLLQKGLRTVAFHQASFGTPYAKPTRLLLHTSLPMPDCVHEGLPRCDAKGCYTGPLPSATDLGAMFQRQAKGAFKTSGSEQWPAKLCQWLSAMLVEGAHTGSAETLPPSSETFPLNSPEDARVLGGSVGSLEQLEKEAFRVAAGGEKGCALASAMLEAAGDPDRDFLRQAEEGLPVGILDPLPRTPHVFEEQLKWPLENTPWEASLAWEDVREGLMAKMAMGEFLERYGEHTAIAALAVIVEDEELDKKRIIHDATHGVRVNHRVKCDKLRSPGAREKKHLLREHEEEGVTAFSVVGDIAKAHRRYKHSPKEHGYLACQVDTKEETPGDPASQTVYVNLVGTFGLSCASYWWTRIAACGLRLTHHLLGPDFPLDLLLYADDLEAMGKGPRGRRGIPLSYLFLATLGYPFKWAKNCGGFRVEWLGMETEYPTYKLGLSLKRATWLVEWLRLLARTGKTEAKAEAGRAWIGGFLELVDGCQGPWFSLEVVESWAPWAFAKGDPGKKTSRVAIRDYTDNQSNESLLKKAMTTKFPSTLVLMELAEELSAKNCELQLQWIRRDLNQLADDLTNENFASFDPNFRIDLKGEALEWRVLGRLLRFTTSYFEELGEAKRTKKVHATRFAKRTRYEAVTWGGGGNEVLASVPFGDLICVDREEIKFGAKAYLALVIIDGATNLLWATAFTSLEAPETLNAFRQWTEENNCVPKGIVGDQAFFTDQFMSYYKFHGITPYPCGPRTPWPNRAETAVRLFKRTWSIMAKTLADEGFAEKVTVRQAVKKVAWARHCQLTVSGFSPLEIAAGRRPPDLFDVETCSPEQLSFEPASEVRRDHDPWHDVAIPLKSDEESRHAAASKPDLGNDPIELGSGGDPPAPPGDGTFVPVPEGDSSDLEMDPEHNDGGHPPGGGPSGPGPGYDYGPSPDEPPVHREQPPPPGGPPGALLEPPVPDADGNSDSDATVDYREDSLLALAAGDEDVLIRLSKTFKVDPSLVPLDGDGFASWLTKQDQVKAGTVTPAMQQKYAKEIRAAKLEEFKSYLDNDAARLTDRRKLGRDVNFLTGRWVLTVKDPAPHAMSCYAYDEESRTASDRAEERSYMSCPDIAQCFNTETKKMVDYAWRPVADGKLLGFLGSVACKKRGWFPYENGQHWSLIEPKLSEVLSLFTRQENKPCYLEEEAEGKDINGLDAEIHVRTDANNLVSTASTTHSREEQGVPQMPVSGDPAELQALAALLDVEGGEAEANVENLVQGTSKGLLWNSFRHLGMMHIMFNALQESCKASPRWDSFEKQLASISKLLRDRSFKDIVVHRMMATATAQEKSTVLEYHGELLSWRWESLYETLKHYVHVRPILQTYWDRELLSSEAQLCDAVGEALMDPYAEWAFMFSGFVQGWARWMEGCFCHERELKEAKSRKAREAISCCWKGKRTAVLAAGYAEDILAAARACTSPRYTEAVLSLPREVAAAMAFMDQQAREKWATVFQSKTVYFQQLPFGLQEYDRLCAVGRVDALLHGIFQRLQQESDYAVSQLCVMKEHLTSTSTGATELSRQAADVSKHRDNRVVSTGG</sequence>
<reference evidence="3 4" key="1">
    <citation type="submission" date="2016-02" db="EMBL/GenBank/DDBJ databases">
        <title>Genome analysis of coral dinoflagellate symbionts highlights evolutionary adaptations to a symbiotic lifestyle.</title>
        <authorList>
            <person name="Aranda M."/>
            <person name="Li Y."/>
            <person name="Liew Y.J."/>
            <person name="Baumgarten S."/>
            <person name="Simakov O."/>
            <person name="Wilson M."/>
            <person name="Piel J."/>
            <person name="Ashoor H."/>
            <person name="Bougouffa S."/>
            <person name="Bajic V.B."/>
            <person name="Ryu T."/>
            <person name="Ravasi T."/>
            <person name="Bayer T."/>
            <person name="Micklem G."/>
            <person name="Kim H."/>
            <person name="Bhak J."/>
            <person name="Lajeunesse T.C."/>
            <person name="Voolstra C.R."/>
        </authorList>
    </citation>
    <scope>NUCLEOTIDE SEQUENCE [LARGE SCALE GENOMIC DNA]</scope>
    <source>
        <strain evidence="3 4">CCMP2467</strain>
    </source>
</reference>
<gene>
    <name evidence="3" type="ORF">AK812_SmicGene41038</name>
</gene>
<keyword evidence="4" id="KW-1185">Reference proteome</keyword>
<evidence type="ECO:0000256" key="1">
    <source>
        <dbReference type="SAM" id="MobiDB-lite"/>
    </source>
</evidence>
<dbReference type="PROSITE" id="PS50994">
    <property type="entry name" value="INTEGRASE"/>
    <property type="match status" value="1"/>
</dbReference>
<evidence type="ECO:0000313" key="4">
    <source>
        <dbReference type="Proteomes" id="UP000186817"/>
    </source>
</evidence>
<feature type="compositionally biased region" description="Basic residues" evidence="1">
    <location>
        <begin position="281"/>
        <end position="310"/>
    </location>
</feature>
<feature type="domain" description="Integrase catalytic" evidence="2">
    <location>
        <begin position="1430"/>
        <end position="1591"/>
    </location>
</feature>
<name>A0A1Q9C753_SYMMI</name>
<feature type="compositionally biased region" description="Basic and acidic residues" evidence="1">
    <location>
        <begin position="311"/>
        <end position="322"/>
    </location>
</feature>
<feature type="region of interest" description="Disordered" evidence="1">
    <location>
        <begin position="280"/>
        <end position="327"/>
    </location>
</feature>
<dbReference type="InterPro" id="IPR036397">
    <property type="entry name" value="RNaseH_sf"/>
</dbReference>
<evidence type="ECO:0000259" key="2">
    <source>
        <dbReference type="PROSITE" id="PS50994"/>
    </source>
</evidence>
<feature type="compositionally biased region" description="Gly residues" evidence="1">
    <location>
        <begin position="1688"/>
        <end position="1701"/>
    </location>
</feature>
<dbReference type="InterPro" id="IPR001584">
    <property type="entry name" value="Integrase_cat-core"/>
</dbReference>
<dbReference type="EMBL" id="LSRX01001567">
    <property type="protein sequence ID" value="OLP78749.1"/>
    <property type="molecule type" value="Genomic_DNA"/>
</dbReference>
<accession>A0A1Q9C753</accession>
<comment type="caution">
    <text evidence="3">The sequence shown here is derived from an EMBL/GenBank/DDBJ whole genome shotgun (WGS) entry which is preliminary data.</text>
</comment>